<dbReference type="Proteomes" id="UP000199527">
    <property type="component" value="Unassembled WGS sequence"/>
</dbReference>
<dbReference type="EMBL" id="FNEM01000010">
    <property type="protein sequence ID" value="SDJ57854.1"/>
    <property type="molecule type" value="Genomic_DNA"/>
</dbReference>
<proteinExistence type="predicted"/>
<gene>
    <name evidence="1" type="ORF">SAMN04488540_11013</name>
</gene>
<name>A0A1G8UW46_9GAMM</name>
<dbReference type="InterPro" id="IPR010260">
    <property type="entry name" value="AlpA"/>
</dbReference>
<keyword evidence="2" id="KW-1185">Reference proteome</keyword>
<dbReference type="OrthoDB" id="8455288at2"/>
<dbReference type="RefSeq" id="WP_090365536.1">
    <property type="nucleotide sequence ID" value="NZ_FNEM01000010.1"/>
</dbReference>
<evidence type="ECO:0000313" key="1">
    <source>
        <dbReference type="EMBL" id="SDJ57854.1"/>
    </source>
</evidence>
<accession>A0A1G8UW46</accession>
<evidence type="ECO:0000313" key="2">
    <source>
        <dbReference type="Proteomes" id="UP000199527"/>
    </source>
</evidence>
<dbReference type="AlphaFoldDB" id="A0A1G8UW46"/>
<dbReference type="Pfam" id="PF05930">
    <property type="entry name" value="Phage_AlpA"/>
    <property type="match status" value="1"/>
</dbReference>
<organism evidence="1 2">
    <name type="scientific">Ferrimonas sediminum</name>
    <dbReference type="NCBI Taxonomy" id="718193"/>
    <lineage>
        <taxon>Bacteria</taxon>
        <taxon>Pseudomonadati</taxon>
        <taxon>Pseudomonadota</taxon>
        <taxon>Gammaproteobacteria</taxon>
        <taxon>Alteromonadales</taxon>
        <taxon>Ferrimonadaceae</taxon>
        <taxon>Ferrimonas</taxon>
    </lineage>
</organism>
<reference evidence="2" key="1">
    <citation type="submission" date="2016-10" db="EMBL/GenBank/DDBJ databases">
        <authorList>
            <person name="Varghese N."/>
            <person name="Submissions S."/>
        </authorList>
    </citation>
    <scope>NUCLEOTIDE SEQUENCE [LARGE SCALE GENOMIC DNA]</scope>
    <source>
        <strain evidence="2">DSM 23317</strain>
    </source>
</reference>
<protein>
    <submittedName>
        <fullName evidence="1">Transcriptional regulator, AlpA family</fullName>
    </submittedName>
</protein>
<sequence>MTNLSPFLVHPDRLIREPECLELTSLSRSQRYQLEKRGRFPNRRQLGNRSVVWRLGDVLEWCKSPETWPNPVA</sequence>
<dbReference type="Gene3D" id="1.10.238.160">
    <property type="match status" value="1"/>
</dbReference>